<organism evidence="2 3">
    <name type="scientific">Algoriphagus zhangzhouensis</name>
    <dbReference type="NCBI Taxonomy" id="1073327"/>
    <lineage>
        <taxon>Bacteria</taxon>
        <taxon>Pseudomonadati</taxon>
        <taxon>Bacteroidota</taxon>
        <taxon>Cytophagia</taxon>
        <taxon>Cytophagales</taxon>
        <taxon>Cyclobacteriaceae</taxon>
        <taxon>Algoriphagus</taxon>
    </lineage>
</organism>
<evidence type="ECO:0000256" key="1">
    <source>
        <dbReference type="SAM" id="SignalP"/>
    </source>
</evidence>
<protein>
    <recommendedName>
        <fullName evidence="4">DUF4252 domain-containing protein</fullName>
    </recommendedName>
</protein>
<accession>A0A1M7ZB06</accession>
<dbReference type="RefSeq" id="WP_073571398.1">
    <property type="nucleotide sequence ID" value="NZ_FRXN01000002.1"/>
</dbReference>
<name>A0A1M7ZB06_9BACT</name>
<dbReference type="Proteomes" id="UP000184609">
    <property type="component" value="Unassembled WGS sequence"/>
</dbReference>
<dbReference type="EMBL" id="FRXN01000002">
    <property type="protein sequence ID" value="SHO61989.1"/>
    <property type="molecule type" value="Genomic_DNA"/>
</dbReference>
<dbReference type="AlphaFoldDB" id="A0A1M7ZB06"/>
<proteinExistence type="predicted"/>
<feature type="signal peptide" evidence="1">
    <location>
        <begin position="1"/>
        <end position="25"/>
    </location>
</feature>
<evidence type="ECO:0008006" key="4">
    <source>
        <dbReference type="Google" id="ProtNLM"/>
    </source>
</evidence>
<feature type="chain" id="PRO_5012207137" description="DUF4252 domain-containing protein" evidence="1">
    <location>
        <begin position="26"/>
        <end position="177"/>
    </location>
</feature>
<keyword evidence="1" id="KW-0732">Signal</keyword>
<evidence type="ECO:0000313" key="3">
    <source>
        <dbReference type="Proteomes" id="UP000184609"/>
    </source>
</evidence>
<sequence>MLKVNLIFRSIILFALIISSKSVFAQDLEYSLIDQLLKERNTCEVNRKFLSWSSQGFESYKDLDPKQVEYSDLFALNRNLDLDSLLGEDNAKSKIELELKDDKASKIIKSKISSQIKKGKGKSTILYFTKPIVISNEENDKFALIVESFGGETNYLIYSLDDTGQWKKIHKTMISIE</sequence>
<dbReference type="OrthoDB" id="827799at2"/>
<evidence type="ECO:0000313" key="2">
    <source>
        <dbReference type="EMBL" id="SHO61989.1"/>
    </source>
</evidence>
<dbReference type="STRING" id="1073327.SAMN04488108_1758"/>
<gene>
    <name evidence="2" type="ORF">SAMN04488108_1758</name>
</gene>
<reference evidence="3" key="1">
    <citation type="submission" date="2016-12" db="EMBL/GenBank/DDBJ databases">
        <authorList>
            <person name="Varghese N."/>
            <person name="Submissions S."/>
        </authorList>
    </citation>
    <scope>NUCLEOTIDE SEQUENCE [LARGE SCALE GENOMIC DNA]</scope>
    <source>
        <strain evidence="3">DSM 25035</strain>
    </source>
</reference>
<keyword evidence="3" id="KW-1185">Reference proteome</keyword>